<name>F4C366_SPHS2</name>
<proteinExistence type="predicted"/>
<dbReference type="EMBL" id="CP002584">
    <property type="protein sequence ID" value="ADZ76918.1"/>
    <property type="molecule type" value="Genomic_DNA"/>
</dbReference>
<organism evidence="2">
    <name type="scientific">Sphingobacterium sp. (strain 21)</name>
    <dbReference type="NCBI Taxonomy" id="743722"/>
    <lineage>
        <taxon>Bacteria</taxon>
        <taxon>Pseudomonadati</taxon>
        <taxon>Bacteroidota</taxon>
        <taxon>Sphingobacteriia</taxon>
        <taxon>Sphingobacteriales</taxon>
        <taxon>Sphingobacteriaceae</taxon>
        <taxon>Sphingobacterium</taxon>
    </lineage>
</organism>
<dbReference type="HOGENOM" id="CLU_148655_4_1_10"/>
<protein>
    <submittedName>
        <fullName evidence="2">Septum formation initiator</fullName>
    </submittedName>
</protein>
<sequence length="110" mass="13343">MLRFAMERSTDMKQLINIARNKYIIATIAFIVWMLFFDRNDITSQYKYQSQLKNLKDEKEFYIRETAIVKKDLEELTSNLTRLQKFAREKYLMKKDNEDIFIIENSKPSE</sequence>
<accession>F4C366</accession>
<reference evidence="2" key="1">
    <citation type="submission" date="2011-03" db="EMBL/GenBank/DDBJ databases">
        <title>Complete sequence of Sphingobacterium sp. 21.</title>
        <authorList>
            <consortium name="US DOE Joint Genome Institute"/>
            <person name="Lucas S."/>
            <person name="Copeland A."/>
            <person name="Lapidus A."/>
            <person name="Cheng J.-F."/>
            <person name="Goodwin L."/>
            <person name="Pitluck S."/>
            <person name="Davenport K."/>
            <person name="Detter J.C."/>
            <person name="Han C."/>
            <person name="Tapia R."/>
            <person name="Land M."/>
            <person name="Hauser L."/>
            <person name="Kyrpides N."/>
            <person name="Ivanova N."/>
            <person name="Ovchinnikova G."/>
            <person name="Pagani I."/>
            <person name="Siebers A.K."/>
            <person name="Allgaier M."/>
            <person name="Thelen M.P."/>
            <person name="Hugenholtz P."/>
            <person name="Woyke T."/>
        </authorList>
    </citation>
    <scope>NUCLEOTIDE SEQUENCE</scope>
    <source>
        <strain evidence="2">21</strain>
    </source>
</reference>
<keyword evidence="1" id="KW-0472">Membrane</keyword>
<keyword evidence="1" id="KW-1133">Transmembrane helix</keyword>
<dbReference type="eggNOG" id="COG2919">
    <property type="taxonomic scope" value="Bacteria"/>
</dbReference>
<dbReference type="STRING" id="743722.Sph21_0336"/>
<dbReference type="KEGG" id="shg:Sph21_0336"/>
<dbReference type="PATRIC" id="fig|743722.3.peg.366"/>
<dbReference type="AlphaFoldDB" id="F4C366"/>
<gene>
    <name evidence="2" type="ordered locus">Sph21_0336</name>
</gene>
<feature type="transmembrane region" description="Helical" evidence="1">
    <location>
        <begin position="21"/>
        <end position="37"/>
    </location>
</feature>
<keyword evidence="1" id="KW-0812">Transmembrane</keyword>
<evidence type="ECO:0000256" key="1">
    <source>
        <dbReference type="SAM" id="Phobius"/>
    </source>
</evidence>
<evidence type="ECO:0000313" key="2">
    <source>
        <dbReference type="EMBL" id="ADZ76918.1"/>
    </source>
</evidence>